<organism evidence="1 2">
    <name type="scientific">Kibdelosporangium aridum</name>
    <dbReference type="NCBI Taxonomy" id="2030"/>
    <lineage>
        <taxon>Bacteria</taxon>
        <taxon>Bacillati</taxon>
        <taxon>Actinomycetota</taxon>
        <taxon>Actinomycetes</taxon>
        <taxon>Pseudonocardiales</taxon>
        <taxon>Pseudonocardiaceae</taxon>
        <taxon>Kibdelosporangium</taxon>
    </lineage>
</organism>
<reference evidence="1 2" key="1">
    <citation type="submission" date="2018-05" db="EMBL/GenBank/DDBJ databases">
        <title>Evolution of GPA BGCs.</title>
        <authorList>
            <person name="Waglechner N."/>
            <person name="Wright G.D."/>
        </authorList>
    </citation>
    <scope>NUCLEOTIDE SEQUENCE [LARGE SCALE GENOMIC DNA]</scope>
    <source>
        <strain evidence="1 2">A82846</strain>
    </source>
</reference>
<evidence type="ECO:0000313" key="2">
    <source>
        <dbReference type="Proteomes" id="UP000287547"/>
    </source>
</evidence>
<gene>
    <name evidence="1" type="ORF">DMH04_44310</name>
</gene>
<evidence type="ECO:0000313" key="1">
    <source>
        <dbReference type="EMBL" id="RSM70640.1"/>
    </source>
</evidence>
<proteinExistence type="predicted"/>
<accession>A0A428YQ03</accession>
<dbReference type="AlphaFoldDB" id="A0A428YQ03"/>
<protein>
    <submittedName>
        <fullName evidence="1">Uncharacterized protein</fullName>
    </submittedName>
</protein>
<comment type="caution">
    <text evidence="1">The sequence shown here is derived from an EMBL/GenBank/DDBJ whole genome shotgun (WGS) entry which is preliminary data.</text>
</comment>
<name>A0A428YQ03_KIBAR</name>
<dbReference type="RefSeq" id="WP_051794095.1">
    <property type="nucleotide sequence ID" value="NZ_QHKI01000065.1"/>
</dbReference>
<sequence length="178" mass="17079">MSSPREATATPIPAEFPPVVYLPVAETVTDAIYRDFDASRVAAFSADEAAAAAAKTEATVGRVGLKVGGVLALAGVVYDIVATDKPVGQAIVSGAAGFSASILAGAAIGTAIPIPVVGTALGAVGGALAGLLTSGAVDAIYQNGIGTVGDAIEAGADAVANAAKAVGGALGNAWDAIF</sequence>
<dbReference type="Proteomes" id="UP000287547">
    <property type="component" value="Unassembled WGS sequence"/>
</dbReference>
<dbReference type="EMBL" id="QHKI01000065">
    <property type="protein sequence ID" value="RSM70640.1"/>
    <property type="molecule type" value="Genomic_DNA"/>
</dbReference>